<dbReference type="KEGG" id="broo:brsh051_17690"/>
<keyword evidence="3" id="KW-1185">Reference proteome</keyword>
<evidence type="ECO:0000313" key="3">
    <source>
        <dbReference type="Proteomes" id="UP001431656"/>
    </source>
</evidence>
<dbReference type="EMBL" id="AP028056">
    <property type="protein sequence ID" value="BEH02488.1"/>
    <property type="molecule type" value="Genomic_DNA"/>
</dbReference>
<proteinExistence type="predicted"/>
<evidence type="ECO:0000256" key="1">
    <source>
        <dbReference type="SAM" id="MobiDB-lite"/>
    </source>
</evidence>
<gene>
    <name evidence="2" type="ORF">brsh051_17690</name>
</gene>
<accession>A0AAN0MGW3</accession>
<dbReference type="Proteomes" id="UP001431656">
    <property type="component" value="Chromosome"/>
</dbReference>
<sequence>MNIGDEVFRRIQSAARSAAAKTGTGAPTQEYLIRHTLESFLDRLTRTAHAEDFVLKGGILLAAYDVRRPTKDADANAVGADVTVDHLIAVVHDIAAVETDDGAVFDLDSISVQEIREQADYPGFRVRVGVSIGPWKGVAAWDVSTGDPIVPAPRRVRIDRVLGDPIVLLGYAPETTIAEKGVTILERGITSTRWRDYVDIVQLARQGINADELLRSARAVARHRGVTLEPVAPHVVGYGQIGQAKWAAWRRKERLEAVCEADLDKQLALVASYLDPVFSRRDTPPPPHTQRASAPRSVGA</sequence>
<organism evidence="2 3">
    <name type="scientific">Brooklawnia propionicigenes</name>
    <dbReference type="NCBI Taxonomy" id="3041175"/>
    <lineage>
        <taxon>Bacteria</taxon>
        <taxon>Bacillati</taxon>
        <taxon>Actinomycetota</taxon>
        <taxon>Actinomycetes</taxon>
        <taxon>Propionibacteriales</taxon>
        <taxon>Propionibacteriaceae</taxon>
        <taxon>Brooklawnia</taxon>
    </lineage>
</organism>
<evidence type="ECO:0008006" key="4">
    <source>
        <dbReference type="Google" id="ProtNLM"/>
    </source>
</evidence>
<dbReference type="InterPro" id="IPR014942">
    <property type="entry name" value="AbiEii"/>
</dbReference>
<protein>
    <recommendedName>
        <fullName evidence="4">Nucleotidyl transferase AbiEii/AbiGii toxin family protein</fullName>
    </recommendedName>
</protein>
<dbReference type="AlphaFoldDB" id="A0AAN0MGW3"/>
<evidence type="ECO:0000313" key="2">
    <source>
        <dbReference type="EMBL" id="BEH02488.1"/>
    </source>
</evidence>
<dbReference type="Pfam" id="PF08843">
    <property type="entry name" value="AbiEii"/>
    <property type="match status" value="1"/>
</dbReference>
<name>A0AAN0MGW3_9ACTN</name>
<feature type="region of interest" description="Disordered" evidence="1">
    <location>
        <begin position="278"/>
        <end position="300"/>
    </location>
</feature>
<reference evidence="2" key="1">
    <citation type="journal article" date="2024" name="Int. J. Syst. Evol. Microbiol.">
        <title>Brooklawnia propionicigenes sp. nov., a facultatively anaerobic, propionate-producing bacterium isolated from a methanogenic reactor treating waste from cattle farms.</title>
        <authorList>
            <person name="Akita Y."/>
            <person name="Ueki A."/>
            <person name="Tonouchi A."/>
            <person name="Sugawara Y."/>
            <person name="Honma S."/>
            <person name="Kaku N."/>
            <person name="Ueki K."/>
        </authorList>
    </citation>
    <scope>NUCLEOTIDE SEQUENCE</scope>
    <source>
        <strain evidence="2">SH051</strain>
    </source>
</reference>
<dbReference type="RefSeq" id="WP_286264159.1">
    <property type="nucleotide sequence ID" value="NZ_AP028056.1"/>
</dbReference>